<dbReference type="SUPFAM" id="SSF81518">
    <property type="entry name" value="Subunit XI (6.4 kDa protein) of cytochrome bc1 complex (Ubiquinol-cytochrome c reductase)"/>
    <property type="match status" value="1"/>
</dbReference>
<dbReference type="PANTHER" id="PTHR15420:SF2">
    <property type="entry name" value="CYTOCHROME B-C1 COMPLEX SUBUNIT 10"/>
    <property type="match status" value="1"/>
</dbReference>
<dbReference type="Pfam" id="PF08997">
    <property type="entry name" value="UCR_6-4kD"/>
    <property type="match status" value="1"/>
</dbReference>
<dbReference type="AlphaFoldDB" id="A0AAD9KJ00"/>
<evidence type="ECO:0000256" key="1">
    <source>
        <dbReference type="SAM" id="Phobius"/>
    </source>
</evidence>
<feature type="transmembrane region" description="Helical" evidence="1">
    <location>
        <begin position="20"/>
        <end position="40"/>
    </location>
</feature>
<dbReference type="EMBL" id="JAODUO010000976">
    <property type="protein sequence ID" value="KAK2172261.1"/>
    <property type="molecule type" value="Genomic_DNA"/>
</dbReference>
<dbReference type="GO" id="GO:0006122">
    <property type="term" value="P:mitochondrial electron transport, ubiquinol to cytochrome c"/>
    <property type="evidence" value="ECO:0007669"/>
    <property type="project" value="InterPro"/>
</dbReference>
<dbReference type="PANTHER" id="PTHR15420">
    <property type="entry name" value="UBIQUINOL-CYTOCHROME C REDUCTASE COMPLEX 6.4 KD PROTEIN"/>
    <property type="match status" value="1"/>
</dbReference>
<organism evidence="2 3">
    <name type="scientific">Ridgeia piscesae</name>
    <name type="common">Tubeworm</name>
    <dbReference type="NCBI Taxonomy" id="27915"/>
    <lineage>
        <taxon>Eukaryota</taxon>
        <taxon>Metazoa</taxon>
        <taxon>Spiralia</taxon>
        <taxon>Lophotrochozoa</taxon>
        <taxon>Annelida</taxon>
        <taxon>Polychaeta</taxon>
        <taxon>Sedentaria</taxon>
        <taxon>Canalipalpata</taxon>
        <taxon>Sabellida</taxon>
        <taxon>Siboglinidae</taxon>
        <taxon>Ridgeia</taxon>
    </lineage>
</organism>
<keyword evidence="1" id="KW-0812">Transmembrane</keyword>
<keyword evidence="1" id="KW-0472">Membrane</keyword>
<accession>A0AAD9KJ00</accession>
<dbReference type="GO" id="GO:0005743">
    <property type="term" value="C:mitochondrial inner membrane"/>
    <property type="evidence" value="ECO:0007669"/>
    <property type="project" value="TreeGrafter"/>
</dbReference>
<dbReference type="Proteomes" id="UP001209878">
    <property type="component" value="Unassembled WGS sequence"/>
</dbReference>
<keyword evidence="1" id="KW-1133">Transmembrane helix</keyword>
<proteinExistence type="predicted"/>
<keyword evidence="3" id="KW-1185">Reference proteome</keyword>
<sequence>MPVPLKVFKFVGPRYLTGAQLWMPSAAVFSITGVCGCLFYTDWKTVMQYVPWYGQKYNHEVPK</sequence>
<name>A0AAD9KJ00_RIDPI</name>
<dbReference type="InterPro" id="IPR029027">
    <property type="entry name" value="Single_a-helix_sf"/>
</dbReference>
<evidence type="ECO:0000313" key="2">
    <source>
        <dbReference type="EMBL" id="KAK2172261.1"/>
    </source>
</evidence>
<evidence type="ECO:0000313" key="3">
    <source>
        <dbReference type="Proteomes" id="UP001209878"/>
    </source>
</evidence>
<evidence type="ECO:0008006" key="4">
    <source>
        <dbReference type="Google" id="ProtNLM"/>
    </source>
</evidence>
<dbReference type="InterPro" id="IPR015089">
    <property type="entry name" value="UQCR"/>
</dbReference>
<gene>
    <name evidence="2" type="ORF">NP493_977g01000</name>
</gene>
<comment type="caution">
    <text evidence="2">The sequence shown here is derived from an EMBL/GenBank/DDBJ whole genome shotgun (WGS) entry which is preliminary data.</text>
</comment>
<protein>
    <recommendedName>
        <fullName evidence="4">Cytochrome b-c1 complex subunit 10</fullName>
    </recommendedName>
</protein>
<dbReference type="Gene3D" id="1.20.5.220">
    <property type="match status" value="1"/>
</dbReference>
<reference evidence="2" key="1">
    <citation type="journal article" date="2023" name="Mol. Biol. Evol.">
        <title>Third-Generation Sequencing Reveals the Adaptive Role of the Epigenome in Three Deep-Sea Polychaetes.</title>
        <authorList>
            <person name="Perez M."/>
            <person name="Aroh O."/>
            <person name="Sun Y."/>
            <person name="Lan Y."/>
            <person name="Juniper S.K."/>
            <person name="Young C.R."/>
            <person name="Angers B."/>
            <person name="Qian P.Y."/>
        </authorList>
    </citation>
    <scope>NUCLEOTIDE SEQUENCE</scope>
    <source>
        <strain evidence="2">R07B-5</strain>
    </source>
</reference>